<evidence type="ECO:0000313" key="5">
    <source>
        <dbReference type="Proteomes" id="UP000019754"/>
    </source>
</evidence>
<comment type="caution">
    <text evidence="4">The sequence shown here is derived from an EMBL/GenBank/DDBJ whole genome shotgun (WGS) entry which is preliminary data.</text>
</comment>
<feature type="transmembrane region" description="Helical" evidence="2">
    <location>
        <begin position="249"/>
        <end position="270"/>
    </location>
</feature>
<feature type="transmembrane region" description="Helical" evidence="2">
    <location>
        <begin position="79"/>
        <end position="98"/>
    </location>
</feature>
<reference evidence="4 5" key="1">
    <citation type="journal article" date="2013" name="Genome Announc.">
        <title>Draft genome sequence of an Actinobacterium, Brachybacterium muris strain UCD-AY4.</title>
        <authorList>
            <person name="Lo J.R."/>
            <person name="Lang J.M."/>
            <person name="Darling A.E."/>
            <person name="Eisen J.A."/>
            <person name="Coil D.A."/>
        </authorList>
    </citation>
    <scope>NUCLEOTIDE SEQUENCE [LARGE SCALE GENOMIC DNA]</scope>
    <source>
        <strain evidence="4 5">UCD-AY4</strain>
    </source>
</reference>
<accession>A0A022KTI3</accession>
<dbReference type="GO" id="GO:0006508">
    <property type="term" value="P:proteolysis"/>
    <property type="evidence" value="ECO:0007669"/>
    <property type="project" value="UniProtKB-KW"/>
</dbReference>
<keyword evidence="2" id="KW-0472">Membrane</keyword>
<dbReference type="STRING" id="1249481.D641_0109510"/>
<name>A0A022KTI3_9MICO</name>
<feature type="transmembrane region" description="Helical" evidence="2">
    <location>
        <begin position="197"/>
        <end position="216"/>
    </location>
</feature>
<dbReference type="EMBL" id="AORC01000010">
    <property type="protein sequence ID" value="EYT49179.1"/>
    <property type="molecule type" value="Genomic_DNA"/>
</dbReference>
<evidence type="ECO:0000313" key="4">
    <source>
        <dbReference type="EMBL" id="EYT49179.1"/>
    </source>
</evidence>
<evidence type="ECO:0000256" key="1">
    <source>
        <dbReference type="SAM" id="MobiDB-lite"/>
    </source>
</evidence>
<dbReference type="Pfam" id="PF02517">
    <property type="entry name" value="Rce1-like"/>
    <property type="match status" value="1"/>
</dbReference>
<protein>
    <submittedName>
        <fullName evidence="4">CAAX protease</fullName>
    </submittedName>
</protein>
<proteinExistence type="predicted"/>
<dbReference type="GO" id="GO:0080120">
    <property type="term" value="P:CAAX-box protein maturation"/>
    <property type="evidence" value="ECO:0007669"/>
    <property type="project" value="UniProtKB-ARBA"/>
</dbReference>
<evidence type="ECO:0000256" key="2">
    <source>
        <dbReference type="SAM" id="Phobius"/>
    </source>
</evidence>
<dbReference type="GO" id="GO:0004175">
    <property type="term" value="F:endopeptidase activity"/>
    <property type="evidence" value="ECO:0007669"/>
    <property type="project" value="UniProtKB-ARBA"/>
</dbReference>
<feature type="compositionally biased region" description="Low complexity" evidence="1">
    <location>
        <begin position="1"/>
        <end position="22"/>
    </location>
</feature>
<gene>
    <name evidence="4" type="ORF">D641_0109510</name>
</gene>
<dbReference type="AlphaFoldDB" id="A0A022KTI3"/>
<feature type="transmembrane region" description="Helical" evidence="2">
    <location>
        <begin position="222"/>
        <end position="242"/>
    </location>
</feature>
<feature type="transmembrane region" description="Helical" evidence="2">
    <location>
        <begin position="52"/>
        <end position="73"/>
    </location>
</feature>
<dbReference type="InterPro" id="IPR003675">
    <property type="entry name" value="Rce1/LyrA-like_dom"/>
</dbReference>
<dbReference type="RefSeq" id="WP_017823428.1">
    <property type="nucleotide sequence ID" value="NZ_AORC01000010.1"/>
</dbReference>
<evidence type="ECO:0000259" key="3">
    <source>
        <dbReference type="Pfam" id="PF02517"/>
    </source>
</evidence>
<keyword evidence="4" id="KW-0378">Hydrolase</keyword>
<keyword evidence="2" id="KW-1133">Transmembrane helix</keyword>
<sequence length="271" mass="28236">MNTTTTATAPPTTTSDPAGAPTRATSTDSQIAAGAASTGSAPAAPAVPARRVAGVLAVRPLLILALGLVLLGANLSLMYANALVVIVDAMALAAVAVAMRAECRRLRDLFGPWRWTDLAWGALLMVILTVGFFVSNFAANLIVYGGAPPMTAGSAPSIPLWVGLIAFLIAPLTIALSEEAVYRGYAQPRLQRHLGRIGALVLVAVVFAVQHVGFSLSSGPDVAAKVLTTLFAGLILGGLWLWMRRLMRLVLAHWGLDLLFLGLPTLAIALL</sequence>
<keyword evidence="4" id="KW-0645">Protease</keyword>
<keyword evidence="5" id="KW-1185">Reference proteome</keyword>
<dbReference type="Proteomes" id="UP000019754">
    <property type="component" value="Unassembled WGS sequence"/>
</dbReference>
<keyword evidence="2" id="KW-0812">Transmembrane</keyword>
<feature type="region of interest" description="Disordered" evidence="1">
    <location>
        <begin position="1"/>
        <end position="31"/>
    </location>
</feature>
<feature type="transmembrane region" description="Helical" evidence="2">
    <location>
        <begin position="158"/>
        <end position="176"/>
    </location>
</feature>
<organism evidence="4 5">
    <name type="scientific">Brachybacterium muris UCD-AY4</name>
    <dbReference type="NCBI Taxonomy" id="1249481"/>
    <lineage>
        <taxon>Bacteria</taxon>
        <taxon>Bacillati</taxon>
        <taxon>Actinomycetota</taxon>
        <taxon>Actinomycetes</taxon>
        <taxon>Micrococcales</taxon>
        <taxon>Dermabacteraceae</taxon>
        <taxon>Brachybacterium</taxon>
    </lineage>
</organism>
<dbReference type="OrthoDB" id="5002656at2"/>
<feature type="transmembrane region" description="Helical" evidence="2">
    <location>
        <begin position="118"/>
        <end position="138"/>
    </location>
</feature>
<dbReference type="HOGENOM" id="CLU_080151_0_0_11"/>
<feature type="domain" description="CAAX prenyl protease 2/Lysostaphin resistance protein A-like" evidence="3">
    <location>
        <begin position="164"/>
        <end position="258"/>
    </location>
</feature>